<organism evidence="3 4">
    <name type="scientific">Nonomuraea insulae</name>
    <dbReference type="NCBI Taxonomy" id="1616787"/>
    <lineage>
        <taxon>Bacteria</taxon>
        <taxon>Bacillati</taxon>
        <taxon>Actinomycetota</taxon>
        <taxon>Actinomycetes</taxon>
        <taxon>Streptosporangiales</taxon>
        <taxon>Streptosporangiaceae</taxon>
        <taxon>Nonomuraea</taxon>
    </lineage>
</organism>
<gene>
    <name evidence="3" type="ORF">ACFPZ3_25210</name>
</gene>
<feature type="region of interest" description="Disordered" evidence="1">
    <location>
        <begin position="63"/>
        <end position="148"/>
    </location>
</feature>
<proteinExistence type="predicted"/>
<dbReference type="SUPFAM" id="SSF53098">
    <property type="entry name" value="Ribonuclease H-like"/>
    <property type="match status" value="1"/>
</dbReference>
<comment type="caution">
    <text evidence="3">The sequence shown here is derived from an EMBL/GenBank/DDBJ whole genome shotgun (WGS) entry which is preliminary data.</text>
</comment>
<feature type="domain" description="Integrase catalytic" evidence="2">
    <location>
        <begin position="6"/>
        <end position="70"/>
    </location>
</feature>
<keyword evidence="4" id="KW-1185">Reference proteome</keyword>
<evidence type="ECO:0000313" key="3">
    <source>
        <dbReference type="EMBL" id="MFC5827180.1"/>
    </source>
</evidence>
<reference evidence="4" key="1">
    <citation type="journal article" date="2019" name="Int. J. Syst. Evol. Microbiol.">
        <title>The Global Catalogue of Microorganisms (GCM) 10K type strain sequencing project: providing services to taxonomists for standard genome sequencing and annotation.</title>
        <authorList>
            <consortium name="The Broad Institute Genomics Platform"/>
            <consortium name="The Broad Institute Genome Sequencing Center for Infectious Disease"/>
            <person name="Wu L."/>
            <person name="Ma J."/>
        </authorList>
    </citation>
    <scope>NUCLEOTIDE SEQUENCE [LARGE SCALE GENOMIC DNA]</scope>
    <source>
        <strain evidence="4">CCUG 53903</strain>
    </source>
</reference>
<evidence type="ECO:0000259" key="2">
    <source>
        <dbReference type="Pfam" id="PF13683"/>
    </source>
</evidence>
<dbReference type="Pfam" id="PF13683">
    <property type="entry name" value="rve_3"/>
    <property type="match status" value="1"/>
</dbReference>
<accession>A0ABW1CN48</accession>
<evidence type="ECO:0000313" key="4">
    <source>
        <dbReference type="Proteomes" id="UP001596058"/>
    </source>
</evidence>
<sequence>MALSAIATHFGRPGTPTEQAWIETLSGHLKAEFPHLTKITEPAVLRAELARVRVFYNGTRLHEGLGYVTPDDEHEGRGPKIRKARQEGALNNPANGARSGTARTGAHHPHGEPPMPAEESAICIIKSETPQPLLSRVTAPSGRGEVRP</sequence>
<dbReference type="EMBL" id="JBHSPA010000027">
    <property type="protein sequence ID" value="MFC5827180.1"/>
    <property type="molecule type" value="Genomic_DNA"/>
</dbReference>
<evidence type="ECO:0000256" key="1">
    <source>
        <dbReference type="SAM" id="MobiDB-lite"/>
    </source>
</evidence>
<dbReference type="RefSeq" id="WP_379516679.1">
    <property type="nucleotide sequence ID" value="NZ_JBHSPA010000027.1"/>
</dbReference>
<dbReference type="InterPro" id="IPR001584">
    <property type="entry name" value="Integrase_cat-core"/>
</dbReference>
<dbReference type="Proteomes" id="UP001596058">
    <property type="component" value="Unassembled WGS sequence"/>
</dbReference>
<protein>
    <submittedName>
        <fullName evidence="3">Integrase core domain-containing protein</fullName>
    </submittedName>
</protein>
<dbReference type="InterPro" id="IPR012337">
    <property type="entry name" value="RNaseH-like_sf"/>
</dbReference>
<name>A0ABW1CN48_9ACTN</name>